<comment type="similarity">
    <text evidence="1">Belongs to the mTERF family.</text>
</comment>
<dbReference type="GO" id="GO:0003676">
    <property type="term" value="F:nucleic acid binding"/>
    <property type="evidence" value="ECO:0007669"/>
    <property type="project" value="InterPro"/>
</dbReference>
<proteinExistence type="inferred from homology"/>
<accession>A0A8J5HXY6</accession>
<dbReference type="SMART" id="SM00733">
    <property type="entry name" value="Mterf"/>
    <property type="match status" value="2"/>
</dbReference>
<dbReference type="Gene3D" id="1.25.70.10">
    <property type="entry name" value="Transcription termination factor 3, mitochondrial"/>
    <property type="match status" value="1"/>
</dbReference>
<organism evidence="4 5">
    <name type="scientific">Zingiber officinale</name>
    <name type="common">Ginger</name>
    <name type="synonym">Amomum zingiber</name>
    <dbReference type="NCBI Taxonomy" id="94328"/>
    <lineage>
        <taxon>Eukaryota</taxon>
        <taxon>Viridiplantae</taxon>
        <taxon>Streptophyta</taxon>
        <taxon>Embryophyta</taxon>
        <taxon>Tracheophyta</taxon>
        <taxon>Spermatophyta</taxon>
        <taxon>Magnoliopsida</taxon>
        <taxon>Liliopsida</taxon>
        <taxon>Zingiberales</taxon>
        <taxon>Zingiberaceae</taxon>
        <taxon>Zingiber</taxon>
    </lineage>
</organism>
<evidence type="ECO:0000256" key="2">
    <source>
        <dbReference type="ARBA" id="ARBA00022472"/>
    </source>
</evidence>
<gene>
    <name evidence="4" type="ORF">ZIOFF_007959</name>
</gene>
<comment type="caution">
    <text evidence="4">The sequence shown here is derived from an EMBL/GenBank/DDBJ whole genome shotgun (WGS) entry which is preliminary data.</text>
</comment>
<evidence type="ECO:0000256" key="3">
    <source>
        <dbReference type="ARBA" id="ARBA00022946"/>
    </source>
</evidence>
<protein>
    <submittedName>
        <fullName evidence="4">Uncharacterized protein</fullName>
    </submittedName>
</protein>
<keyword evidence="2" id="KW-0806">Transcription termination</keyword>
<dbReference type="AlphaFoldDB" id="A0A8J5HXY6"/>
<dbReference type="Proteomes" id="UP000734854">
    <property type="component" value="Unassembled WGS sequence"/>
</dbReference>
<evidence type="ECO:0000313" key="4">
    <source>
        <dbReference type="EMBL" id="KAG6534077.1"/>
    </source>
</evidence>
<keyword evidence="5" id="KW-1185">Reference proteome</keyword>
<name>A0A8J5HXY6_ZINOF</name>
<reference evidence="4 5" key="1">
    <citation type="submission" date="2020-08" db="EMBL/GenBank/DDBJ databases">
        <title>Plant Genome Project.</title>
        <authorList>
            <person name="Zhang R.-G."/>
        </authorList>
    </citation>
    <scope>NUCLEOTIDE SEQUENCE [LARGE SCALE GENOMIC DNA]</scope>
    <source>
        <tissue evidence="4">Rhizome</tissue>
    </source>
</reference>
<dbReference type="InterPro" id="IPR003690">
    <property type="entry name" value="MTERF"/>
</dbReference>
<dbReference type="InterPro" id="IPR038538">
    <property type="entry name" value="MTERF_sf"/>
</dbReference>
<keyword evidence="2" id="KW-0804">Transcription</keyword>
<dbReference type="EMBL" id="JACMSC010000002">
    <property type="protein sequence ID" value="KAG6534077.1"/>
    <property type="molecule type" value="Genomic_DNA"/>
</dbReference>
<evidence type="ECO:0000313" key="5">
    <source>
        <dbReference type="Proteomes" id="UP000734854"/>
    </source>
</evidence>
<evidence type="ECO:0000256" key="1">
    <source>
        <dbReference type="ARBA" id="ARBA00007692"/>
    </source>
</evidence>
<keyword evidence="3" id="KW-0809">Transit peptide</keyword>
<dbReference type="GO" id="GO:0006353">
    <property type="term" value="P:DNA-templated transcription termination"/>
    <property type="evidence" value="ECO:0007669"/>
    <property type="project" value="UniProtKB-KW"/>
</dbReference>
<keyword evidence="2" id="KW-0805">Transcription regulation</keyword>
<sequence length="118" mass="13434">MQVLHHQYVQGPRSSLLTYEATNQTQTSPPSFVSSLIPWKFSSPIFSRSSHLACCPHLLISSILDRLLPTLNFLRHLGFVDRHSITCRTTILLVSSSEDTFIPKLEYLHGLGFSHWEI</sequence>